<organism evidence="3 4">
    <name type="scientific">Cichlidogyrus casuarinus</name>
    <dbReference type="NCBI Taxonomy" id="1844966"/>
    <lineage>
        <taxon>Eukaryota</taxon>
        <taxon>Metazoa</taxon>
        <taxon>Spiralia</taxon>
        <taxon>Lophotrochozoa</taxon>
        <taxon>Platyhelminthes</taxon>
        <taxon>Monogenea</taxon>
        <taxon>Monopisthocotylea</taxon>
        <taxon>Dactylogyridea</taxon>
        <taxon>Ancyrocephalidae</taxon>
        <taxon>Cichlidogyrus</taxon>
    </lineage>
</organism>
<sequence length="357" mass="41649">MLKQDCKCSSFVQVSSDDNTDISEICCQKCFHEHYSPEQSKQQDDWVKNHAFQMATDCNTLYNLALAENDIQNKQLYFSVLKVIKALANRTYPQKEDVPPYERPSLITAFRNLLVHKFSGSHELSHMLRVAKFILSYINMYKLTPPIDQCDDNSQLSYRLSYMRWFIHCHVPLLCPSLPYYQTSTSFGCTFYKMLLPELKLKISDSITAKWNKTQNDEINAFERSTRRFLHLLEEELSNPSTPVWTPYFQTMLIPEHDIKPKTELPEPAQQITSPSESSIKKRRSAKMEEIDELPPKKTNFLTDVTLDEVEDIIKEMNITAKTKKTLNSQLVSSLLQISNFLFFRCQYISQIINICY</sequence>
<comment type="caution">
    <text evidence="3">The sequence shown here is derived from an EMBL/GenBank/DDBJ whole genome shotgun (WGS) entry which is preliminary data.</text>
</comment>
<accession>A0ABD2QP19</accession>
<reference evidence="3 4" key="1">
    <citation type="submission" date="2024-11" db="EMBL/GenBank/DDBJ databases">
        <title>Adaptive evolution of stress response genes in parasites aligns with host niche diversity.</title>
        <authorList>
            <person name="Hahn C."/>
            <person name="Resl P."/>
        </authorList>
    </citation>
    <scope>NUCLEOTIDE SEQUENCE [LARGE SCALE GENOMIC DNA]</scope>
    <source>
        <strain evidence="3">EGGRZ-B1_66</strain>
        <tissue evidence="3">Body</tissue>
    </source>
</reference>
<evidence type="ECO:0000313" key="3">
    <source>
        <dbReference type="EMBL" id="KAL3320241.1"/>
    </source>
</evidence>
<feature type="region of interest" description="Disordered" evidence="1">
    <location>
        <begin position="269"/>
        <end position="289"/>
    </location>
</feature>
<evidence type="ECO:0000313" key="4">
    <source>
        <dbReference type="Proteomes" id="UP001626550"/>
    </source>
</evidence>
<dbReference type="AlphaFoldDB" id="A0ABD2QP19"/>
<name>A0ABD2QP19_9PLAT</name>
<evidence type="ECO:0000259" key="2">
    <source>
        <dbReference type="Pfam" id="PF06466"/>
    </source>
</evidence>
<proteinExistence type="predicted"/>
<protein>
    <submittedName>
        <fullName evidence="3">Histone acetyltransferase kat2b</fullName>
    </submittedName>
</protein>
<evidence type="ECO:0000256" key="1">
    <source>
        <dbReference type="SAM" id="MobiDB-lite"/>
    </source>
</evidence>
<dbReference type="Pfam" id="PF06466">
    <property type="entry name" value="PCAF_N"/>
    <property type="match status" value="1"/>
</dbReference>
<feature type="domain" description="PCAF N-terminal" evidence="2">
    <location>
        <begin position="4"/>
        <end position="204"/>
    </location>
</feature>
<dbReference type="EMBL" id="JBJKFK010000066">
    <property type="protein sequence ID" value="KAL3320241.1"/>
    <property type="molecule type" value="Genomic_DNA"/>
</dbReference>
<dbReference type="InterPro" id="IPR009464">
    <property type="entry name" value="PCAF_N"/>
</dbReference>
<gene>
    <name evidence="3" type="primary">KAT2B_1</name>
    <name evidence="3" type="ORF">Ciccas_001073</name>
</gene>
<dbReference type="Proteomes" id="UP001626550">
    <property type="component" value="Unassembled WGS sequence"/>
</dbReference>
<keyword evidence="4" id="KW-1185">Reference proteome</keyword>